<evidence type="ECO:0008006" key="4">
    <source>
        <dbReference type="Google" id="ProtNLM"/>
    </source>
</evidence>
<dbReference type="GO" id="GO:0043683">
    <property type="term" value="P:type IV pilus assembly"/>
    <property type="evidence" value="ECO:0007669"/>
    <property type="project" value="InterPro"/>
</dbReference>
<sequence>MRQNYRTERGFSLIEIMIALVISLILMAGVLTIMSSSKRTYLLQDELGQLQENARFALDDIAFNVRMAGFYGCSASRPMGLAAAAPIRGWDNESIITAFRGADGTYLVNPTVKTANAGKNEPASDILQVATLGRSTNLCDGSVNTNAATNISNLNTSTGSELFLPNADYPLGSSLVLADCGGGRVYRVAARTGDKVRIEGSFERTYGCPVDLFSGEESVIRYEVRAIDKDDNDSARDRVDGFALFRTDPNNPPNMRLLVDGVENLQVRFGVDTDSPGDGVANRYVPITQNVIGRVVSVRITLLMRTPNFQGTLPEVTNPESYTFTLDPDVVYQPMRDNLTNEQGYRHRIFTTTVQVRN</sequence>
<evidence type="ECO:0000313" key="2">
    <source>
        <dbReference type="EMBL" id="OUD14180.1"/>
    </source>
</evidence>
<accession>A0A251X8C5</accession>
<dbReference type="Pfam" id="PF16074">
    <property type="entry name" value="PilW"/>
    <property type="match status" value="1"/>
</dbReference>
<keyword evidence="3" id="KW-1185">Reference proteome</keyword>
<evidence type="ECO:0000256" key="1">
    <source>
        <dbReference type="SAM" id="Phobius"/>
    </source>
</evidence>
<dbReference type="Proteomes" id="UP000194798">
    <property type="component" value="Unassembled WGS sequence"/>
</dbReference>
<keyword evidence="1" id="KW-0812">Transmembrane</keyword>
<dbReference type="RefSeq" id="WP_086488420.1">
    <property type="nucleotide sequence ID" value="NZ_MSLT01000012.1"/>
</dbReference>
<gene>
    <name evidence="2" type="ORF">TPSD3_07560</name>
</gene>
<reference evidence="2 3" key="1">
    <citation type="submission" date="2016-12" db="EMBL/GenBank/DDBJ databases">
        <title>Thioflexothrix psekupsii D3 genome sequencing and assembly.</title>
        <authorList>
            <person name="Fomenkov A."/>
            <person name="Vincze T."/>
            <person name="Grabovich M."/>
            <person name="Anton B.P."/>
            <person name="Dubinina G."/>
            <person name="Orlova M."/>
            <person name="Belousova E."/>
            <person name="Roberts R.J."/>
        </authorList>
    </citation>
    <scope>NUCLEOTIDE SEQUENCE [LARGE SCALE GENOMIC DNA]</scope>
    <source>
        <strain evidence="2">D3</strain>
    </source>
</reference>
<keyword evidence="1" id="KW-0472">Membrane</keyword>
<dbReference type="NCBIfam" id="TIGR02532">
    <property type="entry name" value="IV_pilin_GFxxxE"/>
    <property type="match status" value="1"/>
</dbReference>
<dbReference type="EMBL" id="MSLT01000012">
    <property type="protein sequence ID" value="OUD14180.1"/>
    <property type="molecule type" value="Genomic_DNA"/>
</dbReference>
<feature type="transmembrane region" description="Helical" evidence="1">
    <location>
        <begin position="12"/>
        <end position="34"/>
    </location>
</feature>
<evidence type="ECO:0000313" key="3">
    <source>
        <dbReference type="Proteomes" id="UP000194798"/>
    </source>
</evidence>
<dbReference type="OrthoDB" id="5296662at2"/>
<name>A0A251X8C5_9GAMM</name>
<dbReference type="InterPro" id="IPR045584">
    <property type="entry name" value="Pilin-like"/>
</dbReference>
<keyword evidence="1" id="KW-1133">Transmembrane helix</keyword>
<dbReference type="Pfam" id="PF07963">
    <property type="entry name" value="N_methyl"/>
    <property type="match status" value="1"/>
</dbReference>
<dbReference type="InterPro" id="IPR032092">
    <property type="entry name" value="PilW"/>
</dbReference>
<comment type="caution">
    <text evidence="2">The sequence shown here is derived from an EMBL/GenBank/DDBJ whole genome shotgun (WGS) entry which is preliminary data.</text>
</comment>
<dbReference type="InterPro" id="IPR012902">
    <property type="entry name" value="N_methyl_site"/>
</dbReference>
<protein>
    <recommendedName>
        <fullName evidence="4">Pilus assembly protein PilW</fullName>
    </recommendedName>
</protein>
<dbReference type="PROSITE" id="PS00409">
    <property type="entry name" value="PROKAR_NTER_METHYL"/>
    <property type="match status" value="1"/>
</dbReference>
<organism evidence="2 3">
    <name type="scientific">Thioflexithrix psekupsensis</name>
    <dbReference type="NCBI Taxonomy" id="1570016"/>
    <lineage>
        <taxon>Bacteria</taxon>
        <taxon>Pseudomonadati</taxon>
        <taxon>Pseudomonadota</taxon>
        <taxon>Gammaproteobacteria</taxon>
        <taxon>Thiotrichales</taxon>
        <taxon>Thioflexithrix</taxon>
    </lineage>
</organism>
<proteinExistence type="predicted"/>
<dbReference type="SUPFAM" id="SSF54523">
    <property type="entry name" value="Pili subunits"/>
    <property type="match status" value="1"/>
</dbReference>
<dbReference type="AlphaFoldDB" id="A0A251X8C5"/>